<accession>A0AAW1HM57</accession>
<organism evidence="2 3">
    <name type="scientific">Saponaria officinalis</name>
    <name type="common">Common soapwort</name>
    <name type="synonym">Lychnis saponaria</name>
    <dbReference type="NCBI Taxonomy" id="3572"/>
    <lineage>
        <taxon>Eukaryota</taxon>
        <taxon>Viridiplantae</taxon>
        <taxon>Streptophyta</taxon>
        <taxon>Embryophyta</taxon>
        <taxon>Tracheophyta</taxon>
        <taxon>Spermatophyta</taxon>
        <taxon>Magnoliopsida</taxon>
        <taxon>eudicotyledons</taxon>
        <taxon>Gunneridae</taxon>
        <taxon>Pentapetalae</taxon>
        <taxon>Caryophyllales</taxon>
        <taxon>Caryophyllaceae</taxon>
        <taxon>Caryophylleae</taxon>
        <taxon>Saponaria</taxon>
    </lineage>
</organism>
<sequence>MTVGREIVSRTWRRKSRTRTRGHHTHRLPIRLHSGVFFPLPTHFLLHSLNRLSIRIALGLQSPQLLFKSRALTRELRCHGRYIRGCRMPTPVNRMFVQPPCHGLSSPEHHILPVKSPRNFIISSVLVQRRSVRGRLTHPLLVNGLKKRQIK</sequence>
<evidence type="ECO:0000313" key="3">
    <source>
        <dbReference type="Proteomes" id="UP001443914"/>
    </source>
</evidence>
<dbReference type="AlphaFoldDB" id="A0AAW1HM57"/>
<dbReference type="Proteomes" id="UP001443914">
    <property type="component" value="Unassembled WGS sequence"/>
</dbReference>
<keyword evidence="3" id="KW-1185">Reference proteome</keyword>
<gene>
    <name evidence="2" type="ORF">RND81_11G144700</name>
</gene>
<comment type="caution">
    <text evidence="2">The sequence shown here is derived from an EMBL/GenBank/DDBJ whole genome shotgun (WGS) entry which is preliminary data.</text>
</comment>
<name>A0AAW1HM57_SAPOF</name>
<feature type="region of interest" description="Disordered" evidence="1">
    <location>
        <begin position="1"/>
        <end position="24"/>
    </location>
</feature>
<evidence type="ECO:0000313" key="2">
    <source>
        <dbReference type="EMBL" id="KAK9677466.1"/>
    </source>
</evidence>
<dbReference type="EMBL" id="JBDFQZ010000011">
    <property type="protein sequence ID" value="KAK9677466.1"/>
    <property type="molecule type" value="Genomic_DNA"/>
</dbReference>
<proteinExistence type="predicted"/>
<protein>
    <submittedName>
        <fullName evidence="2">Uncharacterized protein</fullName>
    </submittedName>
</protein>
<feature type="compositionally biased region" description="Basic residues" evidence="1">
    <location>
        <begin position="11"/>
        <end position="24"/>
    </location>
</feature>
<evidence type="ECO:0000256" key="1">
    <source>
        <dbReference type="SAM" id="MobiDB-lite"/>
    </source>
</evidence>
<reference evidence="2" key="1">
    <citation type="submission" date="2024-03" db="EMBL/GenBank/DDBJ databases">
        <title>WGS assembly of Saponaria officinalis var. Norfolk2.</title>
        <authorList>
            <person name="Jenkins J."/>
            <person name="Shu S."/>
            <person name="Grimwood J."/>
            <person name="Barry K."/>
            <person name="Goodstein D."/>
            <person name="Schmutz J."/>
            <person name="Leebens-Mack J."/>
            <person name="Osbourn A."/>
        </authorList>
    </citation>
    <scope>NUCLEOTIDE SEQUENCE [LARGE SCALE GENOMIC DNA]</scope>
    <source>
        <strain evidence="2">JIC</strain>
    </source>
</reference>